<feature type="transmembrane region" description="Helical" evidence="7">
    <location>
        <begin position="182"/>
        <end position="204"/>
    </location>
</feature>
<feature type="region of interest" description="Disordered" evidence="6">
    <location>
        <begin position="23"/>
        <end position="45"/>
    </location>
</feature>
<dbReference type="InterPro" id="IPR002293">
    <property type="entry name" value="AA/rel_permease1"/>
</dbReference>
<feature type="transmembrane region" description="Helical" evidence="7">
    <location>
        <begin position="353"/>
        <end position="373"/>
    </location>
</feature>
<evidence type="ECO:0000256" key="2">
    <source>
        <dbReference type="ARBA" id="ARBA00022448"/>
    </source>
</evidence>
<feature type="transmembrane region" description="Helical" evidence="7">
    <location>
        <begin position="259"/>
        <end position="280"/>
    </location>
</feature>
<keyword evidence="9" id="KW-1185">Reference proteome</keyword>
<dbReference type="PANTHER" id="PTHR45649:SF11">
    <property type="entry name" value="TRANSPORTER, PUTATIVE (EUROFUNG)-RELATED"/>
    <property type="match status" value="1"/>
</dbReference>
<evidence type="ECO:0000256" key="7">
    <source>
        <dbReference type="SAM" id="Phobius"/>
    </source>
</evidence>
<evidence type="ECO:0000256" key="1">
    <source>
        <dbReference type="ARBA" id="ARBA00004141"/>
    </source>
</evidence>
<dbReference type="Proteomes" id="UP000054771">
    <property type="component" value="Unassembled WGS sequence"/>
</dbReference>
<gene>
    <name evidence="8" type="ORF">ASPCAL03479</name>
</gene>
<dbReference type="GO" id="GO:0022857">
    <property type="term" value="F:transmembrane transporter activity"/>
    <property type="evidence" value="ECO:0007669"/>
    <property type="project" value="InterPro"/>
</dbReference>
<dbReference type="PANTHER" id="PTHR45649">
    <property type="entry name" value="AMINO-ACID PERMEASE BAT1"/>
    <property type="match status" value="1"/>
</dbReference>
<feature type="transmembrane region" description="Helical" evidence="7">
    <location>
        <begin position="393"/>
        <end position="415"/>
    </location>
</feature>
<evidence type="ECO:0000313" key="9">
    <source>
        <dbReference type="Proteomes" id="UP000054771"/>
    </source>
</evidence>
<keyword evidence="3 7" id="KW-0812">Transmembrane</keyword>
<reference evidence="9" key="1">
    <citation type="journal article" date="2016" name="Genome Announc.">
        <title>Draft genome sequences of fungus Aspergillus calidoustus.</title>
        <authorList>
            <person name="Horn F."/>
            <person name="Linde J."/>
            <person name="Mattern D.J."/>
            <person name="Walther G."/>
            <person name="Guthke R."/>
            <person name="Scherlach K."/>
            <person name="Martin K."/>
            <person name="Brakhage A.A."/>
            <person name="Petzke L."/>
            <person name="Valiante V."/>
        </authorList>
    </citation>
    <scope>NUCLEOTIDE SEQUENCE [LARGE SCALE GENOMIC DNA]</scope>
    <source>
        <strain evidence="9">SF006504</strain>
    </source>
</reference>
<feature type="transmembrane region" description="Helical" evidence="7">
    <location>
        <begin position="292"/>
        <end position="313"/>
    </location>
</feature>
<organism evidence="8 9">
    <name type="scientific">Aspergillus calidoustus</name>
    <dbReference type="NCBI Taxonomy" id="454130"/>
    <lineage>
        <taxon>Eukaryota</taxon>
        <taxon>Fungi</taxon>
        <taxon>Dikarya</taxon>
        <taxon>Ascomycota</taxon>
        <taxon>Pezizomycotina</taxon>
        <taxon>Eurotiomycetes</taxon>
        <taxon>Eurotiomycetidae</taxon>
        <taxon>Eurotiales</taxon>
        <taxon>Aspergillaceae</taxon>
        <taxon>Aspergillus</taxon>
        <taxon>Aspergillus subgen. Nidulantes</taxon>
    </lineage>
</organism>
<dbReference type="OMA" id="WQVYLCY"/>
<feature type="transmembrane region" description="Helical" evidence="7">
    <location>
        <begin position="498"/>
        <end position="519"/>
    </location>
</feature>
<feature type="transmembrane region" description="Helical" evidence="7">
    <location>
        <begin position="211"/>
        <end position="234"/>
    </location>
</feature>
<sequence length="536" mass="58275">MSNPKPALKPSERLSLEKIEKLELPSPSSPSSSTPENGAITTIPIPNATTAPPKLDRTISWIGAVGLAFTISNSWMSYAATFGPSLVYGGGVTVLFALIIAAAAQWVVLLGVCEMASAIPSSGGCYHFTYFLAPKETRNFASFTVGIINMLGFLIGGVSGMIYTTISVFGIVAFWVDGFMPAQWQVYLGFVGVILLSLIPILTLPQRHTKYLTTTGLGLSLFCLVFFMITLLVMGRDHYTPSNLVAHRNLSGWSNPTGWLLSITLGEYSFSATGTVVHLAEEVERPRRGIPRAINVTMAISIATAIPFIIVLVCGIRDMDAVQNAFLPILEIFFQMTGSRAVATLLQACLAGLYFSTVCTQWVSVSRIAWTLARDNALPFSNHLSKISAGRRIPLHATLASATFCILFGLIYIASTTAFSSVVNMATLLQNLAYTVPQGILVAQRRRGHLAAERELRLEWGRERGMLGYAVNGFSVVWLVFSGVLFCFPNRVPTTAGSMNYGSAVIFSLFIAILLMYLARRGKYDGPQMKHFDFSP</sequence>
<keyword evidence="4 7" id="KW-1133">Transmembrane helix</keyword>
<dbReference type="AlphaFoldDB" id="A0A0U5GNG9"/>
<name>A0A0U5GNG9_ASPCI</name>
<evidence type="ECO:0000256" key="3">
    <source>
        <dbReference type="ARBA" id="ARBA00022692"/>
    </source>
</evidence>
<dbReference type="GO" id="GO:0016020">
    <property type="term" value="C:membrane"/>
    <property type="evidence" value="ECO:0007669"/>
    <property type="project" value="UniProtKB-SubCell"/>
</dbReference>
<feature type="transmembrane region" description="Helical" evidence="7">
    <location>
        <begin position="466"/>
        <end position="486"/>
    </location>
</feature>
<dbReference type="Pfam" id="PF13520">
    <property type="entry name" value="AA_permease_2"/>
    <property type="match status" value="1"/>
</dbReference>
<protein>
    <recommendedName>
        <fullName evidence="10">Choline transport protein</fullName>
    </recommendedName>
</protein>
<evidence type="ECO:0008006" key="10">
    <source>
        <dbReference type="Google" id="ProtNLM"/>
    </source>
</evidence>
<evidence type="ECO:0000313" key="8">
    <source>
        <dbReference type="EMBL" id="CEL02308.1"/>
    </source>
</evidence>
<keyword evidence="2" id="KW-0813">Transport</keyword>
<evidence type="ECO:0000256" key="4">
    <source>
        <dbReference type="ARBA" id="ARBA00022989"/>
    </source>
</evidence>
<feature type="transmembrane region" description="Helical" evidence="7">
    <location>
        <begin position="145"/>
        <end position="176"/>
    </location>
</feature>
<dbReference type="EMBL" id="CDMC01000003">
    <property type="protein sequence ID" value="CEL02308.1"/>
    <property type="molecule type" value="Genomic_DNA"/>
</dbReference>
<evidence type="ECO:0000256" key="6">
    <source>
        <dbReference type="SAM" id="MobiDB-lite"/>
    </source>
</evidence>
<accession>A0A0U5GNG9</accession>
<dbReference type="OrthoDB" id="2417308at2759"/>
<feature type="transmembrane region" description="Helical" evidence="7">
    <location>
        <begin position="59"/>
        <end position="79"/>
    </location>
</feature>
<keyword evidence="5 7" id="KW-0472">Membrane</keyword>
<dbReference type="Gene3D" id="1.20.1740.10">
    <property type="entry name" value="Amino acid/polyamine transporter I"/>
    <property type="match status" value="1"/>
</dbReference>
<feature type="compositionally biased region" description="Low complexity" evidence="6">
    <location>
        <begin position="25"/>
        <end position="45"/>
    </location>
</feature>
<dbReference type="PIRSF" id="PIRSF006060">
    <property type="entry name" value="AA_transporter"/>
    <property type="match status" value="1"/>
</dbReference>
<comment type="subcellular location">
    <subcellularLocation>
        <location evidence="1">Membrane</location>
        <topology evidence="1">Multi-pass membrane protein</topology>
    </subcellularLocation>
</comment>
<proteinExistence type="predicted"/>
<evidence type="ECO:0000256" key="5">
    <source>
        <dbReference type="ARBA" id="ARBA00023136"/>
    </source>
</evidence>
<feature type="transmembrane region" description="Helical" evidence="7">
    <location>
        <begin position="86"/>
        <end position="109"/>
    </location>
</feature>